<organism evidence="6 7">
    <name type="scientific">Nocardioides zeae</name>
    <dbReference type="NCBI Taxonomy" id="1457234"/>
    <lineage>
        <taxon>Bacteria</taxon>
        <taxon>Bacillati</taxon>
        <taxon>Actinomycetota</taxon>
        <taxon>Actinomycetes</taxon>
        <taxon>Propionibacteriales</taxon>
        <taxon>Nocardioidaceae</taxon>
        <taxon>Nocardioides</taxon>
    </lineage>
</organism>
<comment type="caution">
    <text evidence="6">The sequence shown here is derived from an EMBL/GenBank/DDBJ whole genome shotgun (WGS) entry which is preliminary data.</text>
</comment>
<evidence type="ECO:0000313" key="6">
    <source>
        <dbReference type="EMBL" id="MDQ1106675.1"/>
    </source>
</evidence>
<feature type="domain" description="Solute-binding protein family 3/N-terminal" evidence="5">
    <location>
        <begin position="43"/>
        <end position="269"/>
    </location>
</feature>
<evidence type="ECO:0000256" key="2">
    <source>
        <dbReference type="ARBA" id="ARBA00010742"/>
    </source>
</evidence>
<evidence type="ECO:0000256" key="1">
    <source>
        <dbReference type="ARBA" id="ARBA00004418"/>
    </source>
</evidence>
<dbReference type="RefSeq" id="WP_307204560.1">
    <property type="nucleotide sequence ID" value="NZ_JAUTAN010000001.1"/>
</dbReference>
<dbReference type="AlphaFoldDB" id="A0AAJ1U2A1"/>
<reference evidence="6" key="1">
    <citation type="submission" date="2023-07" db="EMBL/GenBank/DDBJ databases">
        <title>Functional and genomic diversity of the sorghum phyllosphere microbiome.</title>
        <authorList>
            <person name="Shade A."/>
        </authorList>
    </citation>
    <scope>NUCLEOTIDE SEQUENCE</scope>
    <source>
        <strain evidence="6">SORGH_AS_1067</strain>
    </source>
</reference>
<dbReference type="Pfam" id="PF09084">
    <property type="entry name" value="NMT1"/>
    <property type="match status" value="1"/>
</dbReference>
<comment type="similarity">
    <text evidence="2">Belongs to the bacterial solute-binding protein SsuA/TauA family.</text>
</comment>
<accession>A0AAJ1U2A1</accession>
<dbReference type="SUPFAM" id="SSF53850">
    <property type="entry name" value="Periplasmic binding protein-like II"/>
    <property type="match status" value="1"/>
</dbReference>
<name>A0AAJ1U2A1_9ACTN</name>
<dbReference type="PANTHER" id="PTHR30024">
    <property type="entry name" value="ALIPHATIC SULFONATES-BINDING PROTEIN-RELATED"/>
    <property type="match status" value="1"/>
</dbReference>
<keyword evidence="3 4" id="KW-0732">Signal</keyword>
<protein>
    <submittedName>
        <fullName evidence="6">NitT/TauT family transport system substrate-binding protein</fullName>
    </submittedName>
</protein>
<proteinExistence type="inferred from homology"/>
<dbReference type="InterPro" id="IPR001638">
    <property type="entry name" value="Solute-binding_3/MltF_N"/>
</dbReference>
<feature type="chain" id="PRO_5042619181" evidence="4">
    <location>
        <begin position="21"/>
        <end position="327"/>
    </location>
</feature>
<dbReference type="GO" id="GO:0042597">
    <property type="term" value="C:periplasmic space"/>
    <property type="evidence" value="ECO:0007669"/>
    <property type="project" value="UniProtKB-SubCell"/>
</dbReference>
<evidence type="ECO:0000256" key="4">
    <source>
        <dbReference type="SAM" id="SignalP"/>
    </source>
</evidence>
<dbReference type="PANTHER" id="PTHR30024:SF47">
    <property type="entry name" value="TAURINE-BINDING PERIPLASMIC PROTEIN"/>
    <property type="match status" value="1"/>
</dbReference>
<sequence>MRHRPRRSPRLLLLPAAVGAAVLTAACGGGSSQSTPDANGMTTIRVGYALTDSVPILLGVQEGIFERHGLEVELQESNPSDLVGALISKQLDFGPNIGPSFVLAAGKDVPVVAVEGVTTFNKGAEGSSGSLLLVEKGSAVESAADLDGKTIAVNFLGSASEFGVRSLIDADGGDGADATIVEVPVASMGDTLLRGDVDAAQVAEPFASQLMATGDFEAPLGDPIEQVFGDSPRLVYTTLDTYAAENAETVEKFQAAVEESVQLAEEQPDLLHDIYVEYFSTTPEQAEAQALNEFSTDLDADSFAGIVDVLVEYGALESPIPSGDLVP</sequence>
<dbReference type="Gene3D" id="3.40.190.10">
    <property type="entry name" value="Periplasmic binding protein-like II"/>
    <property type="match status" value="3"/>
</dbReference>
<dbReference type="SMART" id="SM00062">
    <property type="entry name" value="PBPb"/>
    <property type="match status" value="1"/>
</dbReference>
<dbReference type="Proteomes" id="UP001239215">
    <property type="component" value="Unassembled WGS sequence"/>
</dbReference>
<feature type="signal peptide" evidence="4">
    <location>
        <begin position="1"/>
        <end position="20"/>
    </location>
</feature>
<comment type="subcellular location">
    <subcellularLocation>
        <location evidence="1">Periplasm</location>
    </subcellularLocation>
</comment>
<gene>
    <name evidence="6" type="ORF">QE405_003959</name>
</gene>
<dbReference type="PROSITE" id="PS51257">
    <property type="entry name" value="PROKAR_LIPOPROTEIN"/>
    <property type="match status" value="1"/>
</dbReference>
<evidence type="ECO:0000256" key="3">
    <source>
        <dbReference type="ARBA" id="ARBA00022729"/>
    </source>
</evidence>
<dbReference type="InterPro" id="IPR015168">
    <property type="entry name" value="SsuA/THI5"/>
</dbReference>
<evidence type="ECO:0000259" key="5">
    <source>
        <dbReference type="SMART" id="SM00062"/>
    </source>
</evidence>
<evidence type="ECO:0000313" key="7">
    <source>
        <dbReference type="Proteomes" id="UP001239215"/>
    </source>
</evidence>
<dbReference type="EMBL" id="JAUTAN010000001">
    <property type="protein sequence ID" value="MDQ1106675.1"/>
    <property type="molecule type" value="Genomic_DNA"/>
</dbReference>